<name>A0A0K0FR14_STRVS</name>
<dbReference type="Gene3D" id="2.60.40.3330">
    <property type="match status" value="1"/>
</dbReference>
<dbReference type="WBParaSite" id="SVE_1222900.1">
    <property type="protein sequence ID" value="SVE_1222900.1"/>
    <property type="gene ID" value="SVE_1222900"/>
</dbReference>
<organism evidence="2 3">
    <name type="scientific">Strongyloides venezuelensis</name>
    <name type="common">Threadworm</name>
    <dbReference type="NCBI Taxonomy" id="75913"/>
    <lineage>
        <taxon>Eukaryota</taxon>
        <taxon>Metazoa</taxon>
        <taxon>Ecdysozoa</taxon>
        <taxon>Nematoda</taxon>
        <taxon>Chromadorea</taxon>
        <taxon>Rhabditida</taxon>
        <taxon>Tylenchina</taxon>
        <taxon>Panagrolaimomorpha</taxon>
        <taxon>Strongyloidoidea</taxon>
        <taxon>Strongyloididae</taxon>
        <taxon>Strongyloides</taxon>
    </lineage>
</organism>
<dbReference type="AlphaFoldDB" id="A0A0K0FR14"/>
<keyword evidence="1" id="KW-1133">Transmembrane helix</keyword>
<keyword evidence="2" id="KW-1185">Reference proteome</keyword>
<keyword evidence="1" id="KW-0812">Transmembrane</keyword>
<sequence length="141" mass="16654">MIIFNTFIILLFGFIFEIVVTRYPLTTFSAGLTGFFHCKFRKVGYARVMISDKPNKIFERKPVAESFVKFDRPFYLKGRVKGIFKPCFYLKIIHNCVKAKIIQQKVYVKRIPSRYIARNGQNFYFFNIGYPELSHLEGRAE</sequence>
<keyword evidence="1" id="KW-0472">Membrane</keyword>
<reference evidence="2" key="1">
    <citation type="submission" date="2014-07" db="EMBL/GenBank/DDBJ databases">
        <authorList>
            <person name="Martin A.A"/>
            <person name="De Silva N."/>
        </authorList>
    </citation>
    <scope>NUCLEOTIDE SEQUENCE</scope>
</reference>
<feature type="transmembrane region" description="Helical" evidence="1">
    <location>
        <begin position="6"/>
        <end position="25"/>
    </location>
</feature>
<dbReference type="Proteomes" id="UP000035680">
    <property type="component" value="Unassembled WGS sequence"/>
</dbReference>
<protein>
    <submittedName>
        <fullName evidence="3">Transthyretin-like family protein</fullName>
    </submittedName>
</protein>
<reference evidence="3" key="2">
    <citation type="submission" date="2015-08" db="UniProtKB">
        <authorList>
            <consortium name="WormBaseParasite"/>
        </authorList>
    </citation>
    <scope>IDENTIFICATION</scope>
</reference>
<proteinExistence type="predicted"/>
<evidence type="ECO:0000256" key="1">
    <source>
        <dbReference type="SAM" id="Phobius"/>
    </source>
</evidence>
<evidence type="ECO:0000313" key="3">
    <source>
        <dbReference type="WBParaSite" id="SVE_1222900.1"/>
    </source>
</evidence>
<evidence type="ECO:0000313" key="2">
    <source>
        <dbReference type="Proteomes" id="UP000035680"/>
    </source>
</evidence>
<accession>A0A0K0FR14</accession>
<dbReference type="InterPro" id="IPR038479">
    <property type="entry name" value="Transthyretin-like_sf"/>
</dbReference>